<sequence length="169" mass="19012">MDGLARLESKGCAQDMSDPRRTHAFQLPSPTPHRTLPCRPTRPVHRRFPASATPCASAVAAVPASARHPRGHHMSAPASRMTYRWVAATPRWQPPRPAAQVPHRMGLLRLSSTPLRRAVTLLIDWDRAVGDGWPRLQPPSRPLFMRFRPFRRAGARRYAGFPWCHGRPG</sequence>
<gene>
    <name evidence="2" type="ORF">CBM2634_A200140</name>
</gene>
<dbReference type="EMBL" id="OVTA01000013">
    <property type="protein sequence ID" value="SPR97888.1"/>
    <property type="molecule type" value="Genomic_DNA"/>
</dbReference>
<protein>
    <submittedName>
        <fullName evidence="2">Uncharacterized protein</fullName>
    </submittedName>
</protein>
<accession>A0A375IY75</accession>
<proteinExistence type="predicted"/>
<dbReference type="AlphaFoldDB" id="A0A375IY75"/>
<organism evidence="2 3">
    <name type="scientific">Cupriavidus taiwanensis</name>
    <dbReference type="NCBI Taxonomy" id="164546"/>
    <lineage>
        <taxon>Bacteria</taxon>
        <taxon>Pseudomonadati</taxon>
        <taxon>Pseudomonadota</taxon>
        <taxon>Betaproteobacteria</taxon>
        <taxon>Burkholderiales</taxon>
        <taxon>Burkholderiaceae</taxon>
        <taxon>Cupriavidus</taxon>
    </lineage>
</organism>
<evidence type="ECO:0000256" key="1">
    <source>
        <dbReference type="SAM" id="MobiDB-lite"/>
    </source>
</evidence>
<dbReference type="Proteomes" id="UP000256805">
    <property type="component" value="Unassembled WGS sequence"/>
</dbReference>
<evidence type="ECO:0000313" key="2">
    <source>
        <dbReference type="EMBL" id="SPR97888.1"/>
    </source>
</evidence>
<name>A0A375IY75_9BURK</name>
<evidence type="ECO:0000313" key="3">
    <source>
        <dbReference type="Proteomes" id="UP000256805"/>
    </source>
</evidence>
<reference evidence="2 3" key="1">
    <citation type="submission" date="2018-01" db="EMBL/GenBank/DDBJ databases">
        <authorList>
            <person name="Gaut B.S."/>
            <person name="Morton B.R."/>
            <person name="Clegg M.T."/>
            <person name="Duvall M.R."/>
        </authorList>
    </citation>
    <scope>NUCLEOTIDE SEQUENCE [LARGE SCALE GENOMIC DNA]</scope>
    <source>
        <strain evidence="2">Cupriavidus taiwanensis cmp 52</strain>
    </source>
</reference>
<feature type="region of interest" description="Disordered" evidence="1">
    <location>
        <begin position="1"/>
        <end position="45"/>
    </location>
</feature>